<organism evidence="5 6">
    <name type="scientific">Bacteroides salyersiae</name>
    <dbReference type="NCBI Taxonomy" id="291644"/>
    <lineage>
        <taxon>Bacteria</taxon>
        <taxon>Pseudomonadati</taxon>
        <taxon>Bacteroidota</taxon>
        <taxon>Bacteroidia</taxon>
        <taxon>Bacteroidales</taxon>
        <taxon>Bacteroidaceae</taxon>
        <taxon>Bacteroides</taxon>
    </lineage>
</organism>
<dbReference type="PANTHER" id="PTHR44845:SF7">
    <property type="entry name" value="PLIPASTATIN SYNTHASE SUBUNIT D"/>
    <property type="match status" value="1"/>
</dbReference>
<protein>
    <submittedName>
        <fullName evidence="5">Amino acid adenylation domain-containing protein</fullName>
    </submittedName>
</protein>
<dbReference type="InterPro" id="IPR042099">
    <property type="entry name" value="ANL_N_sf"/>
</dbReference>
<dbReference type="InterPro" id="IPR010071">
    <property type="entry name" value="AA_adenyl_dom"/>
</dbReference>
<dbReference type="InterPro" id="IPR025110">
    <property type="entry name" value="AMP-bd_C"/>
</dbReference>
<dbReference type="EMBL" id="VWMK01000035">
    <property type="protein sequence ID" value="KAA3757253.1"/>
    <property type="molecule type" value="Genomic_DNA"/>
</dbReference>
<dbReference type="Proteomes" id="UP000422221">
    <property type="component" value="Unassembled WGS sequence"/>
</dbReference>
<dbReference type="Pfam" id="PF13193">
    <property type="entry name" value="AMP-binding_C"/>
    <property type="match status" value="1"/>
</dbReference>
<comment type="caution">
    <text evidence="5">The sequence shown here is derived from an EMBL/GenBank/DDBJ whole genome shotgun (WGS) entry which is preliminary data.</text>
</comment>
<dbReference type="Pfam" id="PF00501">
    <property type="entry name" value="AMP-binding"/>
    <property type="match status" value="1"/>
</dbReference>
<evidence type="ECO:0000259" key="3">
    <source>
        <dbReference type="Pfam" id="PF00501"/>
    </source>
</evidence>
<name>A0A7J4XCJ0_9BACE</name>
<reference evidence="5 6" key="1">
    <citation type="journal article" date="2019" name="Nat. Med.">
        <title>A library of human gut bacterial isolates paired with longitudinal multiomics data enables mechanistic microbiome research.</title>
        <authorList>
            <person name="Poyet M."/>
            <person name="Groussin M."/>
            <person name="Gibbons S.M."/>
            <person name="Avila-Pacheco J."/>
            <person name="Jiang X."/>
            <person name="Kearney S.M."/>
            <person name="Perrotta A.R."/>
            <person name="Berdy B."/>
            <person name="Zhao S."/>
            <person name="Lieberman T.D."/>
            <person name="Swanson P.K."/>
            <person name="Smith M."/>
            <person name="Roesemann S."/>
            <person name="Alexander J.E."/>
            <person name="Rich S.A."/>
            <person name="Livny J."/>
            <person name="Vlamakis H."/>
            <person name="Clish C."/>
            <person name="Bullock K."/>
            <person name="Deik A."/>
            <person name="Scott J."/>
            <person name="Pierce K.A."/>
            <person name="Xavier R.J."/>
            <person name="Alm E.J."/>
        </authorList>
    </citation>
    <scope>NUCLEOTIDE SEQUENCE [LARGE SCALE GENOMIC DNA]</scope>
    <source>
        <strain evidence="5 6">BIOML-A10</strain>
    </source>
</reference>
<evidence type="ECO:0000256" key="2">
    <source>
        <dbReference type="ARBA" id="ARBA00022553"/>
    </source>
</evidence>
<dbReference type="Gene3D" id="3.40.50.12780">
    <property type="entry name" value="N-terminal domain of ligase-like"/>
    <property type="match status" value="1"/>
</dbReference>
<gene>
    <name evidence="5" type="ORF">F3F73_22455</name>
</gene>
<evidence type="ECO:0000313" key="6">
    <source>
        <dbReference type="Proteomes" id="UP000422221"/>
    </source>
</evidence>
<feature type="domain" description="AMP-dependent synthetase/ligase" evidence="3">
    <location>
        <begin position="9"/>
        <end position="366"/>
    </location>
</feature>
<dbReference type="InterPro" id="IPR000873">
    <property type="entry name" value="AMP-dep_synth/lig_dom"/>
</dbReference>
<keyword evidence="2" id="KW-0597">Phosphoprotein</keyword>
<dbReference type="AlphaFoldDB" id="A0A7J4XCJ0"/>
<feature type="domain" description="AMP-binding enzyme C-terminal" evidence="4">
    <location>
        <begin position="425"/>
        <end position="494"/>
    </location>
</feature>
<dbReference type="PANTHER" id="PTHR44845">
    <property type="entry name" value="CARRIER DOMAIN-CONTAINING PROTEIN"/>
    <property type="match status" value="1"/>
</dbReference>
<proteinExistence type="predicted"/>
<dbReference type="SUPFAM" id="SSF56801">
    <property type="entry name" value="Acetyl-CoA synthetase-like"/>
    <property type="match status" value="1"/>
</dbReference>
<dbReference type="CDD" id="cd05930">
    <property type="entry name" value="A_NRPS"/>
    <property type="match status" value="1"/>
</dbReference>
<evidence type="ECO:0000313" key="5">
    <source>
        <dbReference type="EMBL" id="KAA3757253.1"/>
    </source>
</evidence>
<dbReference type="InterPro" id="IPR045851">
    <property type="entry name" value="AMP-bd_C_sf"/>
</dbReference>
<sequence length="510" mass="57651">MVTNVLDYLEETAGCFPDKVALVDDNSSITFSQWLQKAESIGTAICGIASGAVRRPVLVFVDRRIEGLVGFMGVVKSGNFYVPIDCKMPDERLKLIVDILNPIVAITVTDTENNILDSIGFEGKRLMYRDVAESCIDDEQLKKVRSRMIDLDPLYAIFTSGSTGVPKGVVISHRGAIDLAEWLVETFGFTDADVLGNQTPFYFDGSVKDIYITLKTGATLTVIGKKYFTFPKLLVKFLNEHKVSTILWATSAVVLIGNSRIFDESRPQYLNKVFFAGEAMPAKQLKVWMDSLPDTSFINLYGPTEITVDCTYYVVNRKFDDDEFIPIGTHCKNMEVLVLNEDNQLVAQGESGELCVRGTGVALGYYNNSEKTREVFVQNPLHNLYEDKIYRTGDIVKYNERGEIEFVSRKDFQIKHMGNRIELGEIEVAVNSMPEVTNAACIYDFDNQKIVLYYTTVTGEESDIINYIKTKIPKYMFPNSIWHLNEMPHNLNGKVDRVKLKKMYESHKDN</sequence>
<keyword evidence="1" id="KW-0596">Phosphopantetheine</keyword>
<evidence type="ECO:0000256" key="1">
    <source>
        <dbReference type="ARBA" id="ARBA00022450"/>
    </source>
</evidence>
<accession>A0A7J4XCJ0</accession>
<dbReference type="NCBIfam" id="TIGR01733">
    <property type="entry name" value="AA-adenyl-dom"/>
    <property type="match status" value="1"/>
</dbReference>
<evidence type="ECO:0000259" key="4">
    <source>
        <dbReference type="Pfam" id="PF13193"/>
    </source>
</evidence>
<dbReference type="RefSeq" id="WP_130059905.1">
    <property type="nucleotide sequence ID" value="NZ_JADNPJ010000020.1"/>
</dbReference>
<dbReference type="Gene3D" id="3.30.300.30">
    <property type="match status" value="1"/>
</dbReference>